<dbReference type="Proteomes" id="UP000322917">
    <property type="component" value="Unassembled WGS sequence"/>
</dbReference>
<reference evidence="1 2" key="1">
    <citation type="submission" date="2016-11" db="EMBL/GenBank/DDBJ databases">
        <authorList>
            <person name="Varghese N."/>
            <person name="Submissions S."/>
        </authorList>
    </citation>
    <scope>NUCLEOTIDE SEQUENCE [LARGE SCALE GENOMIC DNA]</scope>
    <source>
        <strain evidence="1 2">DSM 15287</strain>
    </source>
</reference>
<evidence type="ECO:0000313" key="2">
    <source>
        <dbReference type="Proteomes" id="UP000322917"/>
    </source>
</evidence>
<dbReference type="Gene3D" id="1.10.1220.10">
    <property type="entry name" value="Met repressor-like"/>
    <property type="match status" value="1"/>
</dbReference>
<dbReference type="RefSeq" id="WP_188128380.1">
    <property type="nucleotide sequence ID" value="NZ_FQZD01000041.1"/>
</dbReference>
<dbReference type="InterPro" id="IPR013321">
    <property type="entry name" value="Arc_rbn_hlx_hlx"/>
</dbReference>
<evidence type="ECO:0008006" key="3">
    <source>
        <dbReference type="Google" id="ProtNLM"/>
    </source>
</evidence>
<sequence>MTEVQKNAEIKIRLPKEEKEQFFNVCKSKAVNPSELLRQFITVYIKDNK</sequence>
<dbReference type="GO" id="GO:0006355">
    <property type="term" value="P:regulation of DNA-templated transcription"/>
    <property type="evidence" value="ECO:0007669"/>
    <property type="project" value="InterPro"/>
</dbReference>
<dbReference type="AlphaFoldDB" id="A0A1M6ME38"/>
<proteinExistence type="predicted"/>
<accession>A0A1M6ME38</accession>
<keyword evidence="2" id="KW-1185">Reference proteome</keyword>
<organism evidence="1 2">
    <name type="scientific">Propionispora hippei DSM 15287</name>
    <dbReference type="NCBI Taxonomy" id="1123003"/>
    <lineage>
        <taxon>Bacteria</taxon>
        <taxon>Bacillati</taxon>
        <taxon>Bacillota</taxon>
        <taxon>Negativicutes</taxon>
        <taxon>Selenomonadales</taxon>
        <taxon>Sporomusaceae</taxon>
        <taxon>Propionispora</taxon>
    </lineage>
</organism>
<name>A0A1M6ME38_9FIRM</name>
<dbReference type="EMBL" id="FQZD01000041">
    <property type="protein sequence ID" value="SHJ81728.1"/>
    <property type="molecule type" value="Genomic_DNA"/>
</dbReference>
<evidence type="ECO:0000313" key="1">
    <source>
        <dbReference type="EMBL" id="SHJ81728.1"/>
    </source>
</evidence>
<gene>
    <name evidence="1" type="ORF">SAMN02745170_03401</name>
</gene>
<protein>
    <recommendedName>
        <fullName evidence="3">Ribbon-helix-helix protein, copG family</fullName>
    </recommendedName>
</protein>